<name>A0A9D1KU78_9FIRM</name>
<reference evidence="4" key="1">
    <citation type="submission" date="2020-10" db="EMBL/GenBank/DDBJ databases">
        <authorList>
            <person name="Gilroy R."/>
        </authorList>
    </citation>
    <scope>NUCLEOTIDE SEQUENCE</scope>
    <source>
        <strain evidence="4">CHK176-22527</strain>
    </source>
</reference>
<feature type="binding site" evidence="1">
    <location>
        <position position="97"/>
    </location>
    <ligand>
        <name>Ni(2+)</name>
        <dbReference type="ChEBI" id="CHEBI:49786"/>
    </ligand>
</feature>
<evidence type="ECO:0000259" key="2">
    <source>
        <dbReference type="Pfam" id="PF02829"/>
    </source>
</evidence>
<dbReference type="InterPro" id="IPR035922">
    <property type="entry name" value="3H_dom_sf"/>
</dbReference>
<dbReference type="InterPro" id="IPR036390">
    <property type="entry name" value="WH_DNA-bd_sf"/>
</dbReference>
<accession>A0A9D1KU78</accession>
<dbReference type="InterPro" id="IPR013196">
    <property type="entry name" value="HTH_11"/>
</dbReference>
<dbReference type="AlphaFoldDB" id="A0A9D1KU78"/>
<organism evidence="4 5">
    <name type="scientific">Candidatus Allocopromorpha excrementavium</name>
    <dbReference type="NCBI Taxonomy" id="2840741"/>
    <lineage>
        <taxon>Bacteria</taxon>
        <taxon>Bacillati</taxon>
        <taxon>Bacillota</taxon>
        <taxon>Clostridia</taxon>
        <taxon>Eubacteriales</taxon>
        <taxon>Eubacteriaceae</taxon>
        <taxon>Eubacteriaceae incertae sedis</taxon>
        <taxon>Candidatus Allocopromorpha</taxon>
    </lineage>
</organism>
<dbReference type="SUPFAM" id="SSF46785">
    <property type="entry name" value="Winged helix' DNA-binding domain"/>
    <property type="match status" value="1"/>
</dbReference>
<feature type="binding site" evidence="1">
    <location>
        <position position="89"/>
    </location>
    <ligand>
        <name>Ni(2+)</name>
        <dbReference type="ChEBI" id="CHEBI:49786"/>
    </ligand>
</feature>
<sequence length="184" mass="20609">MPDNNITSHETNTEKRRQMIYEYLKTADAPVTASRLASLFSVSRQIIVGDIAILRASGCNVTATPKGYMMDKEKTSSSQLQVGMIVCKHTPEQLREELYTIVDFGATVIDVTIEHAIYGEISGSLDLSSRYDVDLFINKVEKEKNSAPISCLTDGVHIHRISYKDKETFNMIKASLKSKNILME</sequence>
<dbReference type="Proteomes" id="UP000824159">
    <property type="component" value="Unassembled WGS sequence"/>
</dbReference>
<reference evidence="4" key="2">
    <citation type="journal article" date="2021" name="PeerJ">
        <title>Extensive microbial diversity within the chicken gut microbiome revealed by metagenomics and culture.</title>
        <authorList>
            <person name="Gilroy R."/>
            <person name="Ravi A."/>
            <person name="Getino M."/>
            <person name="Pursley I."/>
            <person name="Horton D.L."/>
            <person name="Alikhan N.F."/>
            <person name="Baker D."/>
            <person name="Gharbi K."/>
            <person name="Hall N."/>
            <person name="Watson M."/>
            <person name="Adriaenssens E.M."/>
            <person name="Foster-Nyarko E."/>
            <person name="Jarju S."/>
            <person name="Secka A."/>
            <person name="Antonio M."/>
            <person name="Oren A."/>
            <person name="Chaudhuri R.R."/>
            <person name="La Ragione R."/>
            <person name="Hildebrand F."/>
            <person name="Pallen M.J."/>
        </authorList>
    </citation>
    <scope>NUCLEOTIDE SEQUENCE</scope>
    <source>
        <strain evidence="4">CHK176-22527</strain>
    </source>
</reference>
<dbReference type="SUPFAM" id="SSF75500">
    <property type="entry name" value="Putative transcriptional regulator TM1602, C-terminal domain"/>
    <property type="match status" value="1"/>
</dbReference>
<gene>
    <name evidence="4" type="ORF">IAD12_00720</name>
</gene>
<evidence type="ECO:0000313" key="5">
    <source>
        <dbReference type="Proteomes" id="UP000824159"/>
    </source>
</evidence>
<feature type="domain" description="Helix-turn-helix type 11" evidence="3">
    <location>
        <begin position="16"/>
        <end position="68"/>
    </location>
</feature>
<keyword evidence="1" id="KW-0479">Metal-binding</keyword>
<evidence type="ECO:0000313" key="4">
    <source>
        <dbReference type="EMBL" id="HIT98762.1"/>
    </source>
</evidence>
<dbReference type="PIRSF" id="PIRSF037847">
    <property type="entry name" value="NiaR"/>
    <property type="match status" value="1"/>
</dbReference>
<dbReference type="Pfam" id="PF02829">
    <property type="entry name" value="3H"/>
    <property type="match status" value="1"/>
</dbReference>
<dbReference type="Gene3D" id="1.10.10.10">
    <property type="entry name" value="Winged helix-like DNA-binding domain superfamily/Winged helix DNA-binding domain"/>
    <property type="match status" value="1"/>
</dbReference>
<protein>
    <submittedName>
        <fullName evidence="4">Transcription repressor NadR</fullName>
    </submittedName>
</protein>
<dbReference type="InterPro" id="IPR026043">
    <property type="entry name" value="NadR"/>
</dbReference>
<dbReference type="Gene3D" id="3.30.1340.20">
    <property type="entry name" value="3H domain"/>
    <property type="match status" value="1"/>
</dbReference>
<dbReference type="InterPro" id="IPR036388">
    <property type="entry name" value="WH-like_DNA-bd_sf"/>
</dbReference>
<evidence type="ECO:0000259" key="3">
    <source>
        <dbReference type="Pfam" id="PF08279"/>
    </source>
</evidence>
<feature type="binding site" evidence="1">
    <location>
        <position position="157"/>
    </location>
    <ligand>
        <name>Ni(2+)</name>
        <dbReference type="ChEBI" id="CHEBI:49786"/>
    </ligand>
</feature>
<dbReference type="EMBL" id="DVLX01000010">
    <property type="protein sequence ID" value="HIT98762.1"/>
    <property type="molecule type" value="Genomic_DNA"/>
</dbReference>
<dbReference type="PANTHER" id="PTHR40068:SF1">
    <property type="entry name" value="TRANSCRIPTION REPRESSOR NIAR-RELATED"/>
    <property type="match status" value="1"/>
</dbReference>
<feature type="binding site" evidence="1">
    <location>
        <position position="159"/>
    </location>
    <ligand>
        <name>Ni(2+)</name>
        <dbReference type="ChEBI" id="CHEBI:49786"/>
    </ligand>
</feature>
<dbReference type="InterPro" id="IPR004173">
    <property type="entry name" value="3H_domain"/>
</dbReference>
<dbReference type="GO" id="GO:0046872">
    <property type="term" value="F:metal ion binding"/>
    <property type="evidence" value="ECO:0007669"/>
    <property type="project" value="UniProtKB-KW"/>
</dbReference>
<feature type="domain" description="3H" evidence="2">
    <location>
        <begin position="85"/>
        <end position="182"/>
    </location>
</feature>
<dbReference type="PANTHER" id="PTHR40068">
    <property type="entry name" value="TRANSCRIPTION REPRESSOR NIAR-RELATED"/>
    <property type="match status" value="1"/>
</dbReference>
<evidence type="ECO:0000256" key="1">
    <source>
        <dbReference type="PIRSR" id="PIRSR037847-1"/>
    </source>
</evidence>
<comment type="caution">
    <text evidence="4">The sequence shown here is derived from an EMBL/GenBank/DDBJ whole genome shotgun (WGS) entry which is preliminary data.</text>
</comment>
<keyword evidence="1" id="KW-0533">Nickel</keyword>
<dbReference type="Pfam" id="PF08279">
    <property type="entry name" value="HTH_11"/>
    <property type="match status" value="1"/>
</dbReference>
<proteinExistence type="predicted"/>